<organism evidence="2 3">
    <name type="scientific">Oryza meyeriana var. granulata</name>
    <dbReference type="NCBI Taxonomy" id="110450"/>
    <lineage>
        <taxon>Eukaryota</taxon>
        <taxon>Viridiplantae</taxon>
        <taxon>Streptophyta</taxon>
        <taxon>Embryophyta</taxon>
        <taxon>Tracheophyta</taxon>
        <taxon>Spermatophyta</taxon>
        <taxon>Magnoliopsida</taxon>
        <taxon>Liliopsida</taxon>
        <taxon>Poales</taxon>
        <taxon>Poaceae</taxon>
        <taxon>BOP clade</taxon>
        <taxon>Oryzoideae</taxon>
        <taxon>Oryzeae</taxon>
        <taxon>Oryzinae</taxon>
        <taxon>Oryza</taxon>
        <taxon>Oryza meyeriana</taxon>
    </lineage>
</organism>
<keyword evidence="3" id="KW-1185">Reference proteome</keyword>
<evidence type="ECO:0000256" key="1">
    <source>
        <dbReference type="SAM" id="MobiDB-lite"/>
    </source>
</evidence>
<dbReference type="EMBL" id="SPHZ02000001">
    <property type="protein sequence ID" value="KAF0931279.1"/>
    <property type="molecule type" value="Genomic_DNA"/>
</dbReference>
<evidence type="ECO:0000313" key="2">
    <source>
        <dbReference type="EMBL" id="KAF0931279.1"/>
    </source>
</evidence>
<feature type="region of interest" description="Disordered" evidence="1">
    <location>
        <begin position="76"/>
        <end position="99"/>
    </location>
</feature>
<feature type="compositionally biased region" description="Gly residues" evidence="1">
    <location>
        <begin position="76"/>
        <end position="85"/>
    </location>
</feature>
<dbReference type="OrthoDB" id="10529987at2759"/>
<protein>
    <submittedName>
        <fullName evidence="2">Uncharacterized protein</fullName>
    </submittedName>
</protein>
<accession>A0A6G1F367</accession>
<feature type="compositionally biased region" description="Pro residues" evidence="1">
    <location>
        <begin position="90"/>
        <end position="99"/>
    </location>
</feature>
<name>A0A6G1F367_9ORYZ</name>
<dbReference type="AlphaFoldDB" id="A0A6G1F367"/>
<proteinExistence type="predicted"/>
<reference evidence="2 3" key="1">
    <citation type="submission" date="2019-11" db="EMBL/GenBank/DDBJ databases">
        <title>Whole genome sequence of Oryza granulata.</title>
        <authorList>
            <person name="Li W."/>
        </authorList>
    </citation>
    <scope>NUCLEOTIDE SEQUENCE [LARGE SCALE GENOMIC DNA]</scope>
    <source>
        <strain evidence="3">cv. Menghai</strain>
        <tissue evidence="2">Leaf</tissue>
    </source>
</reference>
<comment type="caution">
    <text evidence="2">The sequence shown here is derived from an EMBL/GenBank/DDBJ whole genome shotgun (WGS) entry which is preliminary data.</text>
</comment>
<sequence>MKRHMYAGFEPRAHACNIIVHNRYGVWSQRNQKYIRNTLVLQEVRQARFGDVQAEMRLQGVDKAARHVNVGSVHGAAGGVGGLGGTPAEAFPPPHARSD</sequence>
<gene>
    <name evidence="2" type="ORF">E2562_002626</name>
</gene>
<dbReference type="Proteomes" id="UP000479710">
    <property type="component" value="Unassembled WGS sequence"/>
</dbReference>
<evidence type="ECO:0000313" key="3">
    <source>
        <dbReference type="Proteomes" id="UP000479710"/>
    </source>
</evidence>